<dbReference type="InterPro" id="IPR024029">
    <property type="entry name" value="Pyridox_Oxase_FMN-dep"/>
</dbReference>
<protein>
    <submittedName>
        <fullName evidence="2">Pyridoxamine 5'-phosphate oxidase family protein</fullName>
    </submittedName>
</protein>
<name>A0ABU9C7A2_9BURK</name>
<dbReference type="SUPFAM" id="SSF50475">
    <property type="entry name" value="FMN-binding split barrel"/>
    <property type="match status" value="1"/>
</dbReference>
<dbReference type="PANTHER" id="PTHR42815">
    <property type="entry name" value="FAD-BINDING, PUTATIVE (AFU_ORTHOLOGUE AFUA_6G07600)-RELATED"/>
    <property type="match status" value="1"/>
</dbReference>
<evidence type="ECO:0000259" key="1">
    <source>
        <dbReference type="Pfam" id="PF01243"/>
    </source>
</evidence>
<dbReference type="Proteomes" id="UP001379945">
    <property type="component" value="Unassembled WGS sequence"/>
</dbReference>
<keyword evidence="3" id="KW-1185">Reference proteome</keyword>
<accession>A0ABU9C7A2</accession>
<dbReference type="Pfam" id="PF01243">
    <property type="entry name" value="PNPOx_N"/>
    <property type="match status" value="1"/>
</dbReference>
<comment type="caution">
    <text evidence="2">The sequence shown here is derived from an EMBL/GenBank/DDBJ whole genome shotgun (WGS) entry which is preliminary data.</text>
</comment>
<dbReference type="NCBIfam" id="TIGR04025">
    <property type="entry name" value="PPOX_FMN_DR2398"/>
    <property type="match status" value="1"/>
</dbReference>
<dbReference type="InterPro" id="IPR011576">
    <property type="entry name" value="Pyridox_Oxase_N"/>
</dbReference>
<evidence type="ECO:0000313" key="2">
    <source>
        <dbReference type="EMBL" id="MEK8047771.1"/>
    </source>
</evidence>
<proteinExistence type="predicted"/>
<dbReference type="PANTHER" id="PTHR42815:SF2">
    <property type="entry name" value="FAD-BINDING, PUTATIVE (AFU_ORTHOLOGUE AFUA_6G07600)-RELATED"/>
    <property type="match status" value="1"/>
</dbReference>
<dbReference type="InterPro" id="IPR012349">
    <property type="entry name" value="Split_barrel_FMN-bd"/>
</dbReference>
<evidence type="ECO:0000313" key="3">
    <source>
        <dbReference type="Proteomes" id="UP001379945"/>
    </source>
</evidence>
<gene>
    <name evidence="2" type="ORF">AACH00_15520</name>
</gene>
<reference evidence="2 3" key="1">
    <citation type="submission" date="2024-04" db="EMBL/GenBank/DDBJ databases">
        <title>Novel species of the genus Ideonella isolated from streams.</title>
        <authorList>
            <person name="Lu H."/>
        </authorList>
    </citation>
    <scope>NUCLEOTIDE SEQUENCE [LARGE SCALE GENOMIC DNA]</scope>
    <source>
        <strain evidence="2 3">LYT19W</strain>
    </source>
</reference>
<organism evidence="2 3">
    <name type="scientific">Ideonella margarita</name>
    <dbReference type="NCBI Taxonomy" id="2984191"/>
    <lineage>
        <taxon>Bacteria</taxon>
        <taxon>Pseudomonadati</taxon>
        <taxon>Pseudomonadota</taxon>
        <taxon>Betaproteobacteria</taxon>
        <taxon>Burkholderiales</taxon>
        <taxon>Sphaerotilaceae</taxon>
        <taxon>Ideonella</taxon>
    </lineage>
</organism>
<dbReference type="RefSeq" id="WP_341400079.1">
    <property type="nucleotide sequence ID" value="NZ_JBBUTI010000011.1"/>
</dbReference>
<sequence length="204" mass="22133">MKVQTLEQLRGLYPPASERSLRKQLSALEPHSRQFIALSPFLVVSSAGADGRQDASPRGGAPGFVQVQGDHTVLIPDAPGNNRLDTLENIVATGRVGLLFMVPGVDETLRINGLASLSIDPAHLALFADEPRPPRVVIEVQVQELYLHCAKALMRSKLWQPGAQVPREALPSMGEMIRSQTGQTAPAETQAEMLRRYQSDIGPA</sequence>
<dbReference type="Gene3D" id="2.30.110.10">
    <property type="entry name" value="Electron Transport, Fmn-binding Protein, Chain A"/>
    <property type="match status" value="1"/>
</dbReference>
<feature type="domain" description="Pyridoxamine 5'-phosphate oxidase N-terminal" evidence="1">
    <location>
        <begin position="29"/>
        <end position="149"/>
    </location>
</feature>
<dbReference type="EMBL" id="JBBUTI010000011">
    <property type="protein sequence ID" value="MEK8047771.1"/>
    <property type="molecule type" value="Genomic_DNA"/>
</dbReference>